<gene>
    <name evidence="1" type="ORF">ROZALSC1DRAFT_29989</name>
</gene>
<dbReference type="AlphaFoldDB" id="A0A4P9YGH6"/>
<evidence type="ECO:0000313" key="2">
    <source>
        <dbReference type="Proteomes" id="UP000281549"/>
    </source>
</evidence>
<proteinExistence type="predicted"/>
<organism evidence="1 2">
    <name type="scientific">Rozella allomycis (strain CSF55)</name>
    <dbReference type="NCBI Taxonomy" id="988480"/>
    <lineage>
        <taxon>Eukaryota</taxon>
        <taxon>Fungi</taxon>
        <taxon>Fungi incertae sedis</taxon>
        <taxon>Cryptomycota</taxon>
        <taxon>Cryptomycota incertae sedis</taxon>
        <taxon>Rozella</taxon>
    </lineage>
</organism>
<dbReference type="Proteomes" id="UP000281549">
    <property type="component" value="Unassembled WGS sequence"/>
</dbReference>
<dbReference type="EMBL" id="ML005497">
    <property type="protein sequence ID" value="RKP18308.1"/>
    <property type="molecule type" value="Genomic_DNA"/>
</dbReference>
<evidence type="ECO:0000313" key="1">
    <source>
        <dbReference type="EMBL" id="RKP18308.1"/>
    </source>
</evidence>
<accession>A0A4P9YGH6</accession>
<name>A0A4P9YGH6_ROZAC</name>
<sequence length="303" mass="36224">MQYSPVIISKSELESIKKRLIQPKPIERTKKKSSISDVSRRAEIRKQMIEKEKMDREKQQQQIDADWAAIVESEKLAARERAKMLQYLNSNDGFQESSKLHMVNVLKELDLQKKDKARRNYMLEESKLKDRVMCERMTDDYLCSVKVQQNNREETNAKHYNFLKRQEEEKNLKKHENDMDEQSLLEMDSKCFGETRQKEFELESKKRQALNESLRQTILEKKRIKDSCERRITDDDQKNTKFLTLKEDLIQKINYVNRSKVQTHQVLTDHVLTDWMIAKELDEAHKTSFIDKISSQEYPFRRG</sequence>
<protein>
    <submittedName>
        <fullName evidence="1">Uncharacterized protein</fullName>
    </submittedName>
</protein>
<reference evidence="2" key="1">
    <citation type="journal article" date="2018" name="Nat. Microbiol.">
        <title>Leveraging single-cell genomics to expand the fungal tree of life.</title>
        <authorList>
            <person name="Ahrendt S.R."/>
            <person name="Quandt C.A."/>
            <person name="Ciobanu D."/>
            <person name="Clum A."/>
            <person name="Salamov A."/>
            <person name="Andreopoulos B."/>
            <person name="Cheng J.F."/>
            <person name="Woyke T."/>
            <person name="Pelin A."/>
            <person name="Henrissat B."/>
            <person name="Reynolds N.K."/>
            <person name="Benny G.L."/>
            <person name="Smith M.E."/>
            <person name="James T.Y."/>
            <person name="Grigoriev I.V."/>
        </authorList>
    </citation>
    <scope>NUCLEOTIDE SEQUENCE [LARGE SCALE GENOMIC DNA]</scope>
    <source>
        <strain evidence="2">CSF55</strain>
    </source>
</reference>